<evidence type="ECO:0000313" key="3">
    <source>
        <dbReference type="Proteomes" id="UP000664914"/>
    </source>
</evidence>
<evidence type="ECO:0000259" key="1">
    <source>
        <dbReference type="Pfam" id="PF13590"/>
    </source>
</evidence>
<dbReference type="EMBL" id="CP059319">
    <property type="protein sequence ID" value="QTH20039.1"/>
    <property type="molecule type" value="Genomic_DNA"/>
</dbReference>
<accession>A0A975HDS5</accession>
<gene>
    <name evidence="2" type="ORF">HRJ34_16950</name>
</gene>
<reference evidence="2" key="2">
    <citation type="submission" date="2021-04" db="EMBL/GenBank/DDBJ databases">
        <title>Isolation and genomic analysis of the ibuprofen-degrading bacterium Sphingomonas strain MPO218.</title>
        <authorList>
            <person name="Aulestia M."/>
            <person name="Flores A."/>
            <person name="Mangas E.L."/>
            <person name="Perez-Pulido A.J."/>
            <person name="Santero E."/>
            <person name="Camacho E.M."/>
        </authorList>
    </citation>
    <scope>NUCLEOTIDE SEQUENCE</scope>
    <source>
        <strain evidence="2">MPO218</strain>
    </source>
</reference>
<evidence type="ECO:0000313" key="2">
    <source>
        <dbReference type="EMBL" id="QTH20039.1"/>
    </source>
</evidence>
<organism evidence="2 3">
    <name type="scientific">Rhizorhabdus wittichii</name>
    <dbReference type="NCBI Taxonomy" id="160791"/>
    <lineage>
        <taxon>Bacteria</taxon>
        <taxon>Pseudomonadati</taxon>
        <taxon>Pseudomonadota</taxon>
        <taxon>Alphaproteobacteria</taxon>
        <taxon>Sphingomonadales</taxon>
        <taxon>Sphingomonadaceae</taxon>
        <taxon>Rhizorhabdus</taxon>
    </lineage>
</organism>
<sequence length="249" mass="26854">MGPCLRRGDGFLPTSFIYYPSKSLQPYRCSRVSMRSIAREDDMNMPHALLSKALLIGTALALAGCAAQMPETRVTRFHLGQPIAKGEVTVEPRDPTLSKDLEFQAYARIVRTELDRLGFRIAPDLTKSELVAVTEVRRSWRPTGQARGSSLSIGLGGGSGGGWHGGTSVGVGGAVSFPIGKPKERMDVQTQLSIQLKRRSEGTVIWEGRAESVARDGTPQANAEATVARLAAALFRDFPGRSGETITVK</sequence>
<feature type="domain" description="DUF4136" evidence="1">
    <location>
        <begin position="93"/>
        <end position="240"/>
    </location>
</feature>
<proteinExistence type="predicted"/>
<dbReference type="AlphaFoldDB" id="A0A975HDS5"/>
<name>A0A975HDS5_9SPHN</name>
<reference evidence="2" key="1">
    <citation type="submission" date="2020-07" db="EMBL/GenBank/DDBJ databases">
        <authorList>
            <person name="Camacho E."/>
        </authorList>
    </citation>
    <scope>NUCLEOTIDE SEQUENCE</scope>
    <source>
        <strain evidence="2">MPO218</strain>
    </source>
</reference>
<dbReference type="Proteomes" id="UP000664914">
    <property type="component" value="Chromosome"/>
</dbReference>
<dbReference type="Pfam" id="PF13590">
    <property type="entry name" value="DUF4136"/>
    <property type="match status" value="1"/>
</dbReference>
<dbReference type="InterPro" id="IPR025411">
    <property type="entry name" value="DUF4136"/>
</dbReference>
<protein>
    <submittedName>
        <fullName evidence="2">DUF4136 domain-containing protein</fullName>
    </submittedName>
</protein>